<dbReference type="Pfam" id="PF01408">
    <property type="entry name" value="GFO_IDH_MocA"/>
    <property type="match status" value="1"/>
</dbReference>
<dbReference type="PANTHER" id="PTHR43054">
    <property type="match status" value="1"/>
</dbReference>
<comment type="caution">
    <text evidence="3">The sequence shown here is derived from an EMBL/GenBank/DDBJ whole genome shotgun (WGS) entry which is preliminary data.</text>
</comment>
<dbReference type="PANTHER" id="PTHR43054:SF1">
    <property type="entry name" value="SCYLLO-INOSITOL 2-DEHYDROGENASE (NADP(+)) IOLU"/>
    <property type="match status" value="1"/>
</dbReference>
<dbReference type="SUPFAM" id="SSF55347">
    <property type="entry name" value="Glyceraldehyde-3-phosphate dehydrogenase-like, C-terminal domain"/>
    <property type="match status" value="1"/>
</dbReference>
<dbReference type="Proteomes" id="UP000570361">
    <property type="component" value="Unassembled WGS sequence"/>
</dbReference>
<dbReference type="Gene3D" id="3.30.360.10">
    <property type="entry name" value="Dihydrodipicolinate Reductase, domain 2"/>
    <property type="match status" value="1"/>
</dbReference>
<dbReference type="EMBL" id="JACHXK010000006">
    <property type="protein sequence ID" value="MBB3111229.1"/>
    <property type="molecule type" value="Genomic_DNA"/>
</dbReference>
<dbReference type="RefSeq" id="WP_183601088.1">
    <property type="nucleotide sequence ID" value="NZ_JACHXK010000006.1"/>
</dbReference>
<feature type="domain" description="Gfo/Idh/MocA-like oxidoreductase N-terminal" evidence="1">
    <location>
        <begin position="2"/>
        <end position="119"/>
    </location>
</feature>
<organism evidence="3 4">
    <name type="scientific">Paenibacillus phyllosphaerae</name>
    <dbReference type="NCBI Taxonomy" id="274593"/>
    <lineage>
        <taxon>Bacteria</taxon>
        <taxon>Bacillati</taxon>
        <taxon>Bacillota</taxon>
        <taxon>Bacilli</taxon>
        <taxon>Bacillales</taxon>
        <taxon>Paenibacillaceae</taxon>
        <taxon>Paenibacillus</taxon>
    </lineage>
</organism>
<evidence type="ECO:0000313" key="3">
    <source>
        <dbReference type="EMBL" id="MBB3111229.1"/>
    </source>
</evidence>
<dbReference type="Pfam" id="PF22725">
    <property type="entry name" value="GFO_IDH_MocA_C3"/>
    <property type="match status" value="1"/>
</dbReference>
<gene>
    <name evidence="3" type="ORF">FHS18_003297</name>
</gene>
<feature type="domain" description="GFO/IDH/MocA-like oxidoreductase" evidence="2">
    <location>
        <begin position="138"/>
        <end position="247"/>
    </location>
</feature>
<proteinExistence type="predicted"/>
<dbReference type="SUPFAM" id="SSF51735">
    <property type="entry name" value="NAD(P)-binding Rossmann-fold domains"/>
    <property type="match status" value="1"/>
</dbReference>
<protein>
    <submittedName>
        <fullName evidence="3">Putative dehydrogenase</fullName>
    </submittedName>
</protein>
<dbReference type="AlphaFoldDB" id="A0A7W5AYR0"/>
<dbReference type="InterPro" id="IPR000683">
    <property type="entry name" value="Gfo/Idh/MocA-like_OxRdtase_N"/>
</dbReference>
<sequence>MIRFGIIGTNTITEKFIQAARQAEGAAIAAVYSRKEETAAAYADKHGIEHRFTSLDAMLASDAIDAVYIASPTAYHMQHAIACMDAGKHVLCEKPVASNDRELKLMIEAAERNQVLFMEAMKSTLTPAFAAIAEQLPKIGKVRRYFASYCQYSSRYDAYKRGEVMNAFKPDLSNGALMDIGVYGIYPAVVLFGQPTGVKAEAYMLESGVDGEGSMILKYEDMDAVIMYSKITNSLVPSEIQGENGNILIDQISEPRQVRIHYRDGRVEDISVAHQIADVMMYEIQEFVNLIRSGKTESTVNSHANSLAVQGIMTEARQQFGLVFPADAR</sequence>
<evidence type="ECO:0000259" key="2">
    <source>
        <dbReference type="Pfam" id="PF22725"/>
    </source>
</evidence>
<dbReference type="InterPro" id="IPR036291">
    <property type="entry name" value="NAD(P)-bd_dom_sf"/>
</dbReference>
<accession>A0A7W5AYR0</accession>
<keyword evidence="4" id="KW-1185">Reference proteome</keyword>
<dbReference type="Gene3D" id="3.40.50.720">
    <property type="entry name" value="NAD(P)-binding Rossmann-like Domain"/>
    <property type="match status" value="1"/>
</dbReference>
<name>A0A7W5AYR0_9BACL</name>
<evidence type="ECO:0000313" key="4">
    <source>
        <dbReference type="Proteomes" id="UP000570361"/>
    </source>
</evidence>
<reference evidence="3 4" key="1">
    <citation type="submission" date="2020-08" db="EMBL/GenBank/DDBJ databases">
        <title>Genomic Encyclopedia of Type Strains, Phase III (KMG-III): the genomes of soil and plant-associated and newly described type strains.</title>
        <authorList>
            <person name="Whitman W."/>
        </authorList>
    </citation>
    <scope>NUCLEOTIDE SEQUENCE [LARGE SCALE GENOMIC DNA]</scope>
    <source>
        <strain evidence="3 4">CECT 5862</strain>
    </source>
</reference>
<dbReference type="InterPro" id="IPR055170">
    <property type="entry name" value="GFO_IDH_MocA-like_dom"/>
</dbReference>
<evidence type="ECO:0000259" key="1">
    <source>
        <dbReference type="Pfam" id="PF01408"/>
    </source>
</evidence>
<dbReference type="GO" id="GO:0000166">
    <property type="term" value="F:nucleotide binding"/>
    <property type="evidence" value="ECO:0007669"/>
    <property type="project" value="InterPro"/>
</dbReference>